<keyword evidence="2" id="KW-0539">Nucleus</keyword>
<feature type="region of interest" description="Disordered" evidence="3">
    <location>
        <begin position="188"/>
        <end position="230"/>
    </location>
</feature>
<dbReference type="GO" id="GO:0005634">
    <property type="term" value="C:nucleus"/>
    <property type="evidence" value="ECO:0007669"/>
    <property type="project" value="UniProtKB-SubCell"/>
</dbReference>
<dbReference type="OrthoDB" id="6778340at2759"/>
<sequence>MYKGVWRIPSSEIDRPGSLAAHIGRCVSLLLQILHDTNDHKTLLDLCLQLRRMPDADKIYIRHTEREQLSDQAITLCIQCLRRQIKNIDSLSSSAKQRILLDIFRIYQRSQKHITHKESIFSGMLVDVFKKYGNQVIPETTSALDLAVKYCQQNRAAEKMKKQQNQNLVPRSAPVATIAPVLPTPATITPAPIQPLKRPGMGRPRGRPPGPKIPGQTKARSRNPLSSNPLWNKSSFDSAAYDYLKHYKEELYRQYSQTLTLTQQMSQLGSFLPASSQNNLLNSVNFLQTMQQLAGMNPLLFNQFAQSMNQVNPNLMKNMGQMNPNQLKSFTDFYKVPTSIPMTSAATPNITSDHMKQLSNLAQSINLTGTNVLNPQTSTGLVTAPKATFNLTKSTSISRGSNISKSVNPTFKYPTEISKPKIKDITKTTSSYVPKDSAMLLSMKSNAHKEVEKTATILKDRPSISITPVTQAMPNIMNALKPTTGTQPKTLQEKLADKQKQHKNIDKMFSSPPSKVDKNPFAPIAGTKVLDFGTKVTDKPVYTSSSTTTFKSTTLSNISIPSSLNVFPTFSKESSYINQV</sequence>
<gene>
    <name evidence="4" type="ORF">AMK59_3936</name>
</gene>
<proteinExistence type="predicted"/>
<comment type="subcellular location">
    <subcellularLocation>
        <location evidence="1">Nucleus</location>
    </subcellularLocation>
</comment>
<evidence type="ECO:0000256" key="2">
    <source>
        <dbReference type="ARBA" id="ARBA00023242"/>
    </source>
</evidence>
<dbReference type="PANTHER" id="PTHR15502:SF7">
    <property type="entry name" value="CALCINEURIN-BINDING PROTEIN CABIN-1"/>
    <property type="match status" value="1"/>
</dbReference>
<dbReference type="PANTHER" id="PTHR15502">
    <property type="entry name" value="CALCINEURIN-BINDING PROTEIN CABIN 1-RELATED"/>
    <property type="match status" value="1"/>
</dbReference>
<protein>
    <submittedName>
        <fullName evidence="4">Uncharacterized protein</fullName>
    </submittedName>
</protein>
<accession>A0A0T6B874</accession>
<dbReference type="Proteomes" id="UP000051574">
    <property type="component" value="Unassembled WGS sequence"/>
</dbReference>
<dbReference type="InterPro" id="IPR033053">
    <property type="entry name" value="Hir3/CABIN1"/>
</dbReference>
<reference evidence="4 5" key="1">
    <citation type="submission" date="2015-09" db="EMBL/GenBank/DDBJ databases">
        <title>Draft genome of the scarab beetle Oryctes borbonicus.</title>
        <authorList>
            <person name="Meyer J.M."/>
            <person name="Markov G.V."/>
            <person name="Baskaran P."/>
            <person name="Herrmann M."/>
            <person name="Sommer R.J."/>
            <person name="Roedelsperger C."/>
        </authorList>
    </citation>
    <scope>NUCLEOTIDE SEQUENCE [LARGE SCALE GENOMIC DNA]</scope>
    <source>
        <strain evidence="4">OB123</strain>
        <tissue evidence="4">Whole animal</tissue>
    </source>
</reference>
<feature type="compositionally biased region" description="Low complexity" evidence="3">
    <location>
        <begin position="188"/>
        <end position="202"/>
    </location>
</feature>
<evidence type="ECO:0000313" key="4">
    <source>
        <dbReference type="EMBL" id="KRT83277.1"/>
    </source>
</evidence>
<evidence type="ECO:0000313" key="5">
    <source>
        <dbReference type="Proteomes" id="UP000051574"/>
    </source>
</evidence>
<name>A0A0T6B874_9SCAR</name>
<keyword evidence="5" id="KW-1185">Reference proteome</keyword>
<dbReference type="AlphaFoldDB" id="A0A0T6B874"/>
<evidence type="ECO:0000256" key="1">
    <source>
        <dbReference type="ARBA" id="ARBA00004123"/>
    </source>
</evidence>
<evidence type="ECO:0000256" key="3">
    <source>
        <dbReference type="SAM" id="MobiDB-lite"/>
    </source>
</evidence>
<comment type="caution">
    <text evidence="4">The sequence shown here is derived from an EMBL/GenBank/DDBJ whole genome shotgun (WGS) entry which is preliminary data.</text>
</comment>
<dbReference type="GO" id="GO:0006325">
    <property type="term" value="P:chromatin organization"/>
    <property type="evidence" value="ECO:0007669"/>
    <property type="project" value="InterPro"/>
</dbReference>
<dbReference type="EMBL" id="LJIG01009339">
    <property type="protein sequence ID" value="KRT83277.1"/>
    <property type="molecule type" value="Genomic_DNA"/>
</dbReference>
<dbReference type="GO" id="GO:0031491">
    <property type="term" value="F:nucleosome binding"/>
    <property type="evidence" value="ECO:0007669"/>
    <property type="project" value="TreeGrafter"/>
</dbReference>
<organism evidence="4 5">
    <name type="scientific">Oryctes borbonicus</name>
    <dbReference type="NCBI Taxonomy" id="1629725"/>
    <lineage>
        <taxon>Eukaryota</taxon>
        <taxon>Metazoa</taxon>
        <taxon>Ecdysozoa</taxon>
        <taxon>Arthropoda</taxon>
        <taxon>Hexapoda</taxon>
        <taxon>Insecta</taxon>
        <taxon>Pterygota</taxon>
        <taxon>Neoptera</taxon>
        <taxon>Endopterygota</taxon>
        <taxon>Coleoptera</taxon>
        <taxon>Polyphaga</taxon>
        <taxon>Scarabaeiformia</taxon>
        <taxon>Scarabaeidae</taxon>
        <taxon>Dynastinae</taxon>
        <taxon>Oryctes</taxon>
    </lineage>
</organism>